<dbReference type="RefSeq" id="WP_180702939.1">
    <property type="nucleotide sequence ID" value="NZ_LN555523.1"/>
</dbReference>
<organism evidence="2 3">
    <name type="scientific">Romboutsia ilealis</name>
    <dbReference type="NCBI Taxonomy" id="1115758"/>
    <lineage>
        <taxon>Bacteria</taxon>
        <taxon>Bacillati</taxon>
        <taxon>Bacillota</taxon>
        <taxon>Clostridia</taxon>
        <taxon>Peptostreptococcales</taxon>
        <taxon>Peptostreptococcaceae</taxon>
        <taxon>Romboutsia</taxon>
    </lineage>
</organism>
<accession>A0A1V1HZ14</accession>
<sequence length="96" mass="11350">MSRLEKKIYKKSRKRKIKIVFRALFILAMTTNLLICIFIIDKSARDMLGPDAYLLNSFIYDINMDDIKINIGEKINEVYKVKDKIIKLYNDSKNKT</sequence>
<keyword evidence="1" id="KW-0812">Transmembrane</keyword>
<keyword evidence="3" id="KW-1185">Reference proteome</keyword>
<evidence type="ECO:0000313" key="2">
    <source>
        <dbReference type="EMBL" id="CED93201.1"/>
    </source>
</evidence>
<proteinExistence type="predicted"/>
<evidence type="ECO:0000313" key="3">
    <source>
        <dbReference type="Proteomes" id="UP000245622"/>
    </source>
</evidence>
<feature type="transmembrane region" description="Helical" evidence="1">
    <location>
        <begin position="20"/>
        <end position="40"/>
    </location>
</feature>
<reference evidence="2 3" key="1">
    <citation type="submission" date="2014-04" db="EMBL/GenBank/DDBJ databases">
        <authorList>
            <person name="Hornung B.V."/>
        </authorList>
    </citation>
    <scope>NUCLEOTIDE SEQUENCE [LARGE SCALE GENOMIC DNA]</scope>
    <source>
        <strain evidence="2 3">CRIB</strain>
    </source>
</reference>
<keyword evidence="1" id="KW-1133">Transmembrane helix</keyword>
<dbReference type="GeneID" id="82204633"/>
<keyword evidence="1" id="KW-0472">Membrane</keyword>
<dbReference type="KEGG" id="ril:CRIB_446"/>
<evidence type="ECO:0000256" key="1">
    <source>
        <dbReference type="SAM" id="Phobius"/>
    </source>
</evidence>
<dbReference type="EMBL" id="LN555523">
    <property type="protein sequence ID" value="CED93201.1"/>
    <property type="molecule type" value="Genomic_DNA"/>
</dbReference>
<name>A0A1V1HZ14_9FIRM</name>
<dbReference type="AlphaFoldDB" id="A0A1V1HZ14"/>
<gene>
    <name evidence="2" type="ORF">CRIB_446</name>
</gene>
<dbReference type="Proteomes" id="UP000245622">
    <property type="component" value="Chromosome 1"/>
</dbReference>
<protein>
    <submittedName>
        <fullName evidence="2">Uncharacterized protein</fullName>
    </submittedName>
</protein>